<keyword evidence="1" id="KW-1277">Toxin-antitoxin system</keyword>
<comment type="caution">
    <text evidence="5">The sequence shown here is derived from an EMBL/GenBank/DDBJ whole genome shotgun (WGS) entry which is preliminary data.</text>
</comment>
<gene>
    <name evidence="5" type="ORF">LCGC14_2070900</name>
</gene>
<dbReference type="AlphaFoldDB" id="A0A0F9HFH7"/>
<dbReference type="InterPro" id="IPR052379">
    <property type="entry name" value="Type_VII_TA_RNase"/>
</dbReference>
<reference evidence="5" key="1">
    <citation type="journal article" date="2015" name="Nature">
        <title>Complex archaea that bridge the gap between prokaryotes and eukaryotes.</title>
        <authorList>
            <person name="Spang A."/>
            <person name="Saw J.H."/>
            <person name="Jorgensen S.L."/>
            <person name="Zaremba-Niedzwiedzka K."/>
            <person name="Martijn J."/>
            <person name="Lind A.E."/>
            <person name="van Eijk R."/>
            <person name="Schleper C."/>
            <person name="Guy L."/>
            <person name="Ettema T.J."/>
        </authorList>
    </citation>
    <scope>NUCLEOTIDE SEQUENCE</scope>
</reference>
<dbReference type="GO" id="GO:0016787">
    <property type="term" value="F:hydrolase activity"/>
    <property type="evidence" value="ECO:0007669"/>
    <property type="project" value="UniProtKB-KW"/>
</dbReference>
<dbReference type="Gene3D" id="1.20.120.580">
    <property type="entry name" value="bsu32300-like"/>
    <property type="match status" value="1"/>
</dbReference>
<accession>A0A0F9HFH7</accession>
<sequence length="145" mass="17407">MRKEFQQRLLRHINFLEIEIEDYTKFKGLKKEEYIIDRDKRRSVERWVENIINSSVDISKIILLLEDINLPDSYKEIVASVSAVEDLSAVEAEALSNWVKFRNIVTHEYLDIRWASIRKFIDQTNPLYKNFLEKIKGYLEKRLQT</sequence>
<comment type="similarity">
    <text evidence="4">Belongs to the HepT RNase toxin family.</text>
</comment>
<dbReference type="GO" id="GO:0110001">
    <property type="term" value="C:toxin-antitoxin complex"/>
    <property type="evidence" value="ECO:0007669"/>
    <property type="project" value="InterPro"/>
</dbReference>
<dbReference type="InterPro" id="IPR008201">
    <property type="entry name" value="HepT-like"/>
</dbReference>
<dbReference type="PANTHER" id="PTHR33397">
    <property type="entry name" value="UPF0331 PROTEIN YUTE"/>
    <property type="match status" value="1"/>
</dbReference>
<evidence type="ECO:0000256" key="4">
    <source>
        <dbReference type="ARBA" id="ARBA00024207"/>
    </source>
</evidence>
<evidence type="ECO:0000256" key="1">
    <source>
        <dbReference type="ARBA" id="ARBA00022649"/>
    </source>
</evidence>
<name>A0A0F9HFH7_9ZZZZ</name>
<dbReference type="PANTHER" id="PTHR33397:SF5">
    <property type="entry name" value="RNASE YUTE-RELATED"/>
    <property type="match status" value="1"/>
</dbReference>
<dbReference type="Pfam" id="PF01934">
    <property type="entry name" value="HepT-like"/>
    <property type="match status" value="1"/>
</dbReference>
<dbReference type="GO" id="GO:0004540">
    <property type="term" value="F:RNA nuclease activity"/>
    <property type="evidence" value="ECO:0007669"/>
    <property type="project" value="InterPro"/>
</dbReference>
<keyword evidence="2" id="KW-0540">Nuclease</keyword>
<keyword evidence="3" id="KW-0378">Hydrolase</keyword>
<protein>
    <recommendedName>
        <fullName evidence="6">DUF86 domain-containing protein</fullName>
    </recommendedName>
</protein>
<dbReference type="EMBL" id="LAZR01024839">
    <property type="protein sequence ID" value="KKL73837.1"/>
    <property type="molecule type" value="Genomic_DNA"/>
</dbReference>
<evidence type="ECO:0008006" key="6">
    <source>
        <dbReference type="Google" id="ProtNLM"/>
    </source>
</evidence>
<dbReference type="InterPro" id="IPR037038">
    <property type="entry name" value="HepT-like_sf"/>
</dbReference>
<proteinExistence type="inferred from homology"/>
<evidence type="ECO:0000256" key="2">
    <source>
        <dbReference type="ARBA" id="ARBA00022722"/>
    </source>
</evidence>
<dbReference type="NCBIfam" id="NF047751">
    <property type="entry name" value="HepT_toxin"/>
    <property type="match status" value="1"/>
</dbReference>
<evidence type="ECO:0000256" key="3">
    <source>
        <dbReference type="ARBA" id="ARBA00022801"/>
    </source>
</evidence>
<evidence type="ECO:0000313" key="5">
    <source>
        <dbReference type="EMBL" id="KKL73837.1"/>
    </source>
</evidence>
<organism evidence="5">
    <name type="scientific">marine sediment metagenome</name>
    <dbReference type="NCBI Taxonomy" id="412755"/>
    <lineage>
        <taxon>unclassified sequences</taxon>
        <taxon>metagenomes</taxon>
        <taxon>ecological metagenomes</taxon>
    </lineage>
</organism>